<reference evidence="1" key="1">
    <citation type="submission" date="2023-01" db="EMBL/GenBank/DDBJ databases">
        <authorList>
            <person name="Van Ghelder C."/>
            <person name="Rancurel C."/>
        </authorList>
    </citation>
    <scope>NUCLEOTIDE SEQUENCE</scope>
    <source>
        <strain evidence="1">CNCM I-4278</strain>
    </source>
</reference>
<dbReference type="EMBL" id="CAOQHR010000003">
    <property type="protein sequence ID" value="CAI6331551.1"/>
    <property type="molecule type" value="Genomic_DNA"/>
</dbReference>
<evidence type="ECO:0000313" key="1">
    <source>
        <dbReference type="EMBL" id="CAI6331551.1"/>
    </source>
</evidence>
<organism evidence="1 2">
    <name type="scientific">Periconia digitata</name>
    <dbReference type="NCBI Taxonomy" id="1303443"/>
    <lineage>
        <taxon>Eukaryota</taxon>
        <taxon>Fungi</taxon>
        <taxon>Dikarya</taxon>
        <taxon>Ascomycota</taxon>
        <taxon>Pezizomycotina</taxon>
        <taxon>Dothideomycetes</taxon>
        <taxon>Pleosporomycetidae</taxon>
        <taxon>Pleosporales</taxon>
        <taxon>Massarineae</taxon>
        <taxon>Periconiaceae</taxon>
        <taxon>Periconia</taxon>
    </lineage>
</organism>
<evidence type="ECO:0000313" key="2">
    <source>
        <dbReference type="Proteomes" id="UP001152607"/>
    </source>
</evidence>
<protein>
    <submittedName>
        <fullName evidence="1">Uncharacterized protein</fullName>
    </submittedName>
</protein>
<proteinExistence type="predicted"/>
<accession>A0A9W4UB75</accession>
<keyword evidence="2" id="KW-1185">Reference proteome</keyword>
<sequence>MEANSLRIQSLVPTCRVNLYIFVNVHVCSDTFLIDEMVINWERELNLCWKSHHQSENPQISHIFRR</sequence>
<dbReference type="Proteomes" id="UP001152607">
    <property type="component" value="Unassembled WGS sequence"/>
</dbReference>
<dbReference type="AlphaFoldDB" id="A0A9W4UB75"/>
<gene>
    <name evidence="1" type="ORF">PDIGIT_LOCUS4576</name>
</gene>
<name>A0A9W4UB75_9PLEO</name>
<comment type="caution">
    <text evidence="1">The sequence shown here is derived from an EMBL/GenBank/DDBJ whole genome shotgun (WGS) entry which is preliminary data.</text>
</comment>